<dbReference type="Proteomes" id="UP000076798">
    <property type="component" value="Unassembled WGS sequence"/>
</dbReference>
<accession>A0A165YG99</accession>
<keyword evidence="2" id="KW-1185">Reference proteome</keyword>
<evidence type="ECO:0000313" key="1">
    <source>
        <dbReference type="EMBL" id="KZT33213.1"/>
    </source>
</evidence>
<evidence type="ECO:0000313" key="2">
    <source>
        <dbReference type="Proteomes" id="UP000076798"/>
    </source>
</evidence>
<protein>
    <submittedName>
        <fullName evidence="1">Uncharacterized protein</fullName>
    </submittedName>
</protein>
<dbReference type="AlphaFoldDB" id="A0A165YG99"/>
<organism evidence="1 2">
    <name type="scientific">Sistotremastrum suecicum HHB10207 ss-3</name>
    <dbReference type="NCBI Taxonomy" id="1314776"/>
    <lineage>
        <taxon>Eukaryota</taxon>
        <taxon>Fungi</taxon>
        <taxon>Dikarya</taxon>
        <taxon>Basidiomycota</taxon>
        <taxon>Agaricomycotina</taxon>
        <taxon>Agaricomycetes</taxon>
        <taxon>Sistotremastrales</taxon>
        <taxon>Sistotremastraceae</taxon>
        <taxon>Sistotremastrum</taxon>
    </lineage>
</organism>
<proteinExistence type="predicted"/>
<sequence>MCRVGHHLSNLGILNRWDSLSSSFGVSPHNGLMAVACSQRSRTYLHVSRNGVDPGDIVVRDYASSTTTHSFDVATMTSSAILCRSDSSQPR</sequence>
<reference evidence="1 2" key="1">
    <citation type="journal article" date="2016" name="Mol. Biol. Evol.">
        <title>Comparative Genomics of Early-Diverging Mushroom-Forming Fungi Provides Insights into the Origins of Lignocellulose Decay Capabilities.</title>
        <authorList>
            <person name="Nagy L.G."/>
            <person name="Riley R."/>
            <person name="Tritt A."/>
            <person name="Adam C."/>
            <person name="Daum C."/>
            <person name="Floudas D."/>
            <person name="Sun H."/>
            <person name="Yadav J.S."/>
            <person name="Pangilinan J."/>
            <person name="Larsson K.H."/>
            <person name="Matsuura K."/>
            <person name="Barry K."/>
            <person name="Labutti K."/>
            <person name="Kuo R."/>
            <person name="Ohm R.A."/>
            <person name="Bhattacharya S.S."/>
            <person name="Shirouzu T."/>
            <person name="Yoshinaga Y."/>
            <person name="Martin F.M."/>
            <person name="Grigoriev I.V."/>
            <person name="Hibbett D.S."/>
        </authorList>
    </citation>
    <scope>NUCLEOTIDE SEQUENCE [LARGE SCALE GENOMIC DNA]</scope>
    <source>
        <strain evidence="1 2">HHB10207 ss-3</strain>
    </source>
</reference>
<dbReference type="EMBL" id="KV428257">
    <property type="protein sequence ID" value="KZT33213.1"/>
    <property type="molecule type" value="Genomic_DNA"/>
</dbReference>
<name>A0A165YG99_9AGAM</name>
<gene>
    <name evidence="1" type="ORF">SISSUDRAFT_433897</name>
</gene>